<accession>A0ABQ1TJP2</accession>
<dbReference type="InterPro" id="IPR046474">
    <property type="entry name" value="DUF6795"/>
</dbReference>
<name>A0ABQ1TJP2_9GAMM</name>
<sequence>MVVSFVRLAFIAIFLFTSTEVFAGMFGLFNKSDFLLSAPVQGVLLDNGKPVAKQKVTRSLTYGKEYIDKTITDENGRFRFDEKLIRTAKPANMFDNDSLIQHIYLENGTPEGIVLWYTSISIHENSNTLKGLLGDLVCDLSNSPQTVDIQIEEAPEHTFAIYGMCELSKAKL</sequence>
<reference evidence="3" key="1">
    <citation type="journal article" date="2019" name="Int. J. Syst. Evol. Microbiol.">
        <title>The Global Catalogue of Microorganisms (GCM) 10K type strain sequencing project: providing services to taxonomists for standard genome sequencing and annotation.</title>
        <authorList>
            <consortium name="The Broad Institute Genomics Platform"/>
            <consortium name="The Broad Institute Genome Sequencing Center for Infectious Disease"/>
            <person name="Wu L."/>
            <person name="Ma J."/>
        </authorList>
    </citation>
    <scope>NUCLEOTIDE SEQUENCE [LARGE SCALE GENOMIC DNA]</scope>
    <source>
        <strain evidence="3">CGMCC 1.15394</strain>
    </source>
</reference>
<comment type="caution">
    <text evidence="2">The sequence shown here is derived from an EMBL/GenBank/DDBJ whole genome shotgun (WGS) entry which is preliminary data.</text>
</comment>
<feature type="domain" description="DUF6795" evidence="1">
    <location>
        <begin position="40"/>
        <end position="142"/>
    </location>
</feature>
<evidence type="ECO:0000313" key="2">
    <source>
        <dbReference type="EMBL" id="GGE97041.1"/>
    </source>
</evidence>
<proteinExistence type="predicted"/>
<keyword evidence="3" id="KW-1185">Reference proteome</keyword>
<dbReference type="Proteomes" id="UP000638462">
    <property type="component" value="Unassembled WGS sequence"/>
</dbReference>
<gene>
    <name evidence="2" type="ORF">GCM10008027_22580</name>
</gene>
<dbReference type="Pfam" id="PF20598">
    <property type="entry name" value="DUF6795"/>
    <property type="match status" value="1"/>
</dbReference>
<dbReference type="EMBL" id="BMIT01000007">
    <property type="protein sequence ID" value="GGE97041.1"/>
    <property type="molecule type" value="Genomic_DNA"/>
</dbReference>
<organism evidence="2 3">
    <name type="scientific">Pseudoalteromonas gelatinilytica</name>
    <dbReference type="NCBI Taxonomy" id="1703256"/>
    <lineage>
        <taxon>Bacteria</taxon>
        <taxon>Pseudomonadati</taxon>
        <taxon>Pseudomonadota</taxon>
        <taxon>Gammaproteobacteria</taxon>
        <taxon>Alteromonadales</taxon>
        <taxon>Pseudoalteromonadaceae</taxon>
        <taxon>Pseudoalteromonas</taxon>
    </lineage>
</organism>
<evidence type="ECO:0000313" key="3">
    <source>
        <dbReference type="Proteomes" id="UP000638462"/>
    </source>
</evidence>
<evidence type="ECO:0000259" key="1">
    <source>
        <dbReference type="Pfam" id="PF20598"/>
    </source>
</evidence>
<protein>
    <recommendedName>
        <fullName evidence="1">DUF6795 domain-containing protein</fullName>
    </recommendedName>
</protein>